<evidence type="ECO:0000313" key="1">
    <source>
        <dbReference type="EMBL" id="KUM93627.1"/>
    </source>
</evidence>
<organism evidence="1 2">
    <name type="scientific">Streptomyces yokosukanensis</name>
    <dbReference type="NCBI Taxonomy" id="67386"/>
    <lineage>
        <taxon>Bacteria</taxon>
        <taxon>Bacillati</taxon>
        <taxon>Actinomycetota</taxon>
        <taxon>Actinomycetes</taxon>
        <taxon>Kitasatosporales</taxon>
        <taxon>Streptomycetaceae</taxon>
        <taxon>Streptomyces</taxon>
    </lineage>
</organism>
<keyword evidence="2" id="KW-1185">Reference proteome</keyword>
<sequence length="69" mass="7366">MILTWGATGIGGSFLVLSGGERLMLDPRVDTVYRKDADGYVDFEWYLAKILPAVGGLGLSGYTAVDLPS</sequence>
<comment type="caution">
    <text evidence="1">The sequence shown here is derived from an EMBL/GenBank/DDBJ whole genome shotgun (WGS) entry which is preliminary data.</text>
</comment>
<dbReference type="AlphaFoldDB" id="A0A101NID9"/>
<evidence type="ECO:0000313" key="2">
    <source>
        <dbReference type="Proteomes" id="UP000053127"/>
    </source>
</evidence>
<protein>
    <submittedName>
        <fullName evidence="1">Uncharacterized protein</fullName>
    </submittedName>
</protein>
<dbReference type="Proteomes" id="UP000053127">
    <property type="component" value="Unassembled WGS sequence"/>
</dbReference>
<accession>A0A101NID9</accession>
<name>A0A101NID9_9ACTN</name>
<dbReference type="EMBL" id="LMWN01000134">
    <property type="protein sequence ID" value="KUM93627.1"/>
    <property type="molecule type" value="Genomic_DNA"/>
</dbReference>
<proteinExistence type="predicted"/>
<reference evidence="1 2" key="1">
    <citation type="submission" date="2015-10" db="EMBL/GenBank/DDBJ databases">
        <title>Draft genome sequence of Streptomyces yokosukanensis DSM 40224, type strain for the species Streptomyces yokosukanensis.</title>
        <authorList>
            <person name="Ruckert C."/>
            <person name="Winkler A."/>
            <person name="Kalinowski J."/>
            <person name="Kampfer P."/>
            <person name="Glaeser S."/>
        </authorList>
    </citation>
    <scope>NUCLEOTIDE SEQUENCE [LARGE SCALE GENOMIC DNA]</scope>
    <source>
        <strain evidence="1 2">DSM 40224</strain>
    </source>
</reference>
<gene>
    <name evidence="1" type="ORF">AQI95_43790</name>
</gene>